<reference evidence="1" key="1">
    <citation type="journal article" date="2020" name="mSystems">
        <title>Genome- and Community-Level Interaction Insights into Carbon Utilization and Element Cycling Functions of Hydrothermarchaeota in Hydrothermal Sediment.</title>
        <authorList>
            <person name="Zhou Z."/>
            <person name="Liu Y."/>
            <person name="Xu W."/>
            <person name="Pan J."/>
            <person name="Luo Z.H."/>
            <person name="Li M."/>
        </authorList>
    </citation>
    <scope>NUCLEOTIDE SEQUENCE [LARGE SCALE GENOMIC DNA]</scope>
    <source>
        <strain evidence="1">SpSt-648</strain>
    </source>
</reference>
<proteinExistence type="predicted"/>
<accession>A0A7C4NPM0</accession>
<comment type="caution">
    <text evidence="1">The sequence shown here is derived from an EMBL/GenBank/DDBJ whole genome shotgun (WGS) entry which is preliminary data.</text>
</comment>
<sequence length="92" mass="11057">MKPPFASTHLILNHLVNELRSRGLWVERHSYSFRVMYRGKIVASFHIYPYHKEIHVRLYSGVDEIDTYLKNTLEETFIKIMGDYKIIFNRVL</sequence>
<organism evidence="1">
    <name type="scientific">Staphylothermus marinus</name>
    <dbReference type="NCBI Taxonomy" id="2280"/>
    <lineage>
        <taxon>Archaea</taxon>
        <taxon>Thermoproteota</taxon>
        <taxon>Thermoprotei</taxon>
        <taxon>Desulfurococcales</taxon>
        <taxon>Desulfurococcaceae</taxon>
        <taxon>Staphylothermus</taxon>
    </lineage>
</organism>
<name>A0A7C4NPM0_STAMA</name>
<evidence type="ECO:0000313" key="1">
    <source>
        <dbReference type="EMBL" id="HGQ74308.1"/>
    </source>
</evidence>
<dbReference type="EMBL" id="DTBP01000035">
    <property type="protein sequence ID" value="HGQ74308.1"/>
    <property type="molecule type" value="Genomic_DNA"/>
</dbReference>
<dbReference type="AlphaFoldDB" id="A0A7C4NPM0"/>
<gene>
    <name evidence="1" type="ORF">ENU20_04455</name>
</gene>
<protein>
    <submittedName>
        <fullName evidence="1">Uncharacterized protein</fullName>
    </submittedName>
</protein>